<dbReference type="InterPro" id="IPR006881">
    <property type="entry name" value="RepA_C"/>
</dbReference>
<dbReference type="AlphaFoldDB" id="A0A8G2CP56"/>
<sequence>MTESSEGHEGSEGQGDLFAPLSRETARIIRFATEIAETAPERPDFLHTVLCQVGLPRRATEGLRFERRNGIASLLVEAGSLYSNQTWMQQPLPYGPKPRLALVHISTEAVRTKSPVVEVGRSLHDFMRRIGIGTNGRDYRTFRLQMRALSACRMTLGYGNTTIDAKPIERFSTWRAPDGSDDLEAGIIQLTTKFYESLVDAAVPLDPRALAALQGSSLALDIYTWLSHRLHRVARVTGERVTWANLASQFGQEYHDTRDFKRTFQRSLLSVRAVYPDARMDEVRGGYILLPSRPPVPKTIIGGARLEAS</sequence>
<proteinExistence type="predicted"/>
<gene>
    <name evidence="1" type="ORF">SAMN05421828_1548</name>
</gene>
<dbReference type="EMBL" id="FTNE01000054">
    <property type="protein sequence ID" value="SIR55882.1"/>
    <property type="molecule type" value="Genomic_DNA"/>
</dbReference>
<keyword evidence="2" id="KW-1185">Reference proteome</keyword>
<organism evidence="1 2">
    <name type="scientific">Acidiphilium rubrum</name>
    <dbReference type="NCBI Taxonomy" id="526"/>
    <lineage>
        <taxon>Bacteria</taxon>
        <taxon>Pseudomonadati</taxon>
        <taxon>Pseudomonadota</taxon>
        <taxon>Alphaproteobacteria</taxon>
        <taxon>Acetobacterales</taxon>
        <taxon>Acidocellaceae</taxon>
        <taxon>Acidiphilium</taxon>
    </lineage>
</organism>
<dbReference type="Pfam" id="PF04796">
    <property type="entry name" value="RepA_C"/>
    <property type="match status" value="1"/>
</dbReference>
<evidence type="ECO:0000313" key="1">
    <source>
        <dbReference type="EMBL" id="SIR55882.1"/>
    </source>
</evidence>
<name>A0A8G2CP56_ACIRU</name>
<dbReference type="RefSeq" id="WP_051657654.1">
    <property type="nucleotide sequence ID" value="NZ_FTNE01000054.1"/>
</dbReference>
<dbReference type="OrthoDB" id="932750at2"/>
<comment type="caution">
    <text evidence="1">The sequence shown here is derived from an EMBL/GenBank/DDBJ whole genome shotgun (WGS) entry which is preliminary data.</text>
</comment>
<evidence type="ECO:0000313" key="2">
    <source>
        <dbReference type="Proteomes" id="UP000186308"/>
    </source>
</evidence>
<dbReference type="Proteomes" id="UP000186308">
    <property type="component" value="Unassembled WGS sequence"/>
</dbReference>
<protein>
    <submittedName>
        <fullName evidence="1">RepA protein</fullName>
    </submittedName>
</protein>
<reference evidence="1 2" key="1">
    <citation type="submission" date="2017-01" db="EMBL/GenBank/DDBJ databases">
        <authorList>
            <person name="Varghese N."/>
            <person name="Submissions S."/>
        </authorList>
    </citation>
    <scope>NUCLEOTIDE SEQUENCE [LARGE SCALE GENOMIC DNA]</scope>
    <source>
        <strain evidence="1 2">ATCC 35905</strain>
    </source>
</reference>
<accession>A0A8G2CP56</accession>